<accession>A0AAN9IY06</accession>
<proteinExistence type="predicted"/>
<comment type="caution">
    <text evidence="1">The sequence shown here is derived from an EMBL/GenBank/DDBJ whole genome shotgun (WGS) entry which is preliminary data.</text>
</comment>
<gene>
    <name evidence="1" type="ORF">RIF29_01932</name>
</gene>
<dbReference type="EMBL" id="JAYWIO010000001">
    <property type="protein sequence ID" value="KAK7288472.1"/>
    <property type="molecule type" value="Genomic_DNA"/>
</dbReference>
<name>A0AAN9IY06_CROPI</name>
<dbReference type="AlphaFoldDB" id="A0AAN9IY06"/>
<dbReference type="Proteomes" id="UP001372338">
    <property type="component" value="Unassembled WGS sequence"/>
</dbReference>
<organism evidence="1 2">
    <name type="scientific">Crotalaria pallida</name>
    <name type="common">Smooth rattlebox</name>
    <name type="synonym">Crotalaria striata</name>
    <dbReference type="NCBI Taxonomy" id="3830"/>
    <lineage>
        <taxon>Eukaryota</taxon>
        <taxon>Viridiplantae</taxon>
        <taxon>Streptophyta</taxon>
        <taxon>Embryophyta</taxon>
        <taxon>Tracheophyta</taxon>
        <taxon>Spermatophyta</taxon>
        <taxon>Magnoliopsida</taxon>
        <taxon>eudicotyledons</taxon>
        <taxon>Gunneridae</taxon>
        <taxon>Pentapetalae</taxon>
        <taxon>rosids</taxon>
        <taxon>fabids</taxon>
        <taxon>Fabales</taxon>
        <taxon>Fabaceae</taxon>
        <taxon>Papilionoideae</taxon>
        <taxon>50 kb inversion clade</taxon>
        <taxon>genistoids sensu lato</taxon>
        <taxon>core genistoids</taxon>
        <taxon>Crotalarieae</taxon>
        <taxon>Crotalaria</taxon>
    </lineage>
</organism>
<keyword evidence="2" id="KW-1185">Reference proteome</keyword>
<evidence type="ECO:0000313" key="2">
    <source>
        <dbReference type="Proteomes" id="UP001372338"/>
    </source>
</evidence>
<sequence>MLTQSKPPNIISEYSDERPSVKCNVSSLISDDYKRFIHMVMNRVIFNTMELYKRITGVGQARPLFIRVLEKIYFFNQLIGHQNTYSTPLSLLK</sequence>
<reference evidence="1 2" key="1">
    <citation type="submission" date="2024-01" db="EMBL/GenBank/DDBJ databases">
        <title>The genomes of 5 underutilized Papilionoideae crops provide insights into root nodulation and disease resistanc.</title>
        <authorList>
            <person name="Yuan L."/>
        </authorList>
    </citation>
    <scope>NUCLEOTIDE SEQUENCE [LARGE SCALE GENOMIC DNA]</scope>
    <source>
        <strain evidence="1">ZHUSHIDOU_FW_LH</strain>
        <tissue evidence="1">Leaf</tissue>
    </source>
</reference>
<protein>
    <submittedName>
        <fullName evidence="1">Uncharacterized protein</fullName>
    </submittedName>
</protein>
<evidence type="ECO:0000313" key="1">
    <source>
        <dbReference type="EMBL" id="KAK7288472.1"/>
    </source>
</evidence>